<protein>
    <recommendedName>
        <fullName evidence="2">DNA-directed DNA polymerase</fullName>
        <ecNumber evidence="2">2.7.7.7</ecNumber>
    </recommendedName>
</protein>
<evidence type="ECO:0000259" key="10">
    <source>
        <dbReference type="Pfam" id="PF07733"/>
    </source>
</evidence>
<dbReference type="Pfam" id="PF02811">
    <property type="entry name" value="PHP"/>
    <property type="match status" value="1"/>
</dbReference>
<dbReference type="Proteomes" id="UP000177141">
    <property type="component" value="Unassembled WGS sequence"/>
</dbReference>
<dbReference type="GO" id="GO:0006260">
    <property type="term" value="P:DNA replication"/>
    <property type="evidence" value="ECO:0007669"/>
    <property type="project" value="UniProtKB-KW"/>
</dbReference>
<evidence type="ECO:0000259" key="11">
    <source>
        <dbReference type="Pfam" id="PF14579"/>
    </source>
</evidence>
<dbReference type="CDD" id="cd04485">
    <property type="entry name" value="DnaE_OBF"/>
    <property type="match status" value="1"/>
</dbReference>
<dbReference type="STRING" id="1802061.A3A93_05595"/>
<accession>A0A1F7IXX1</accession>
<dbReference type="Pfam" id="PF01336">
    <property type="entry name" value="tRNA_anti-codon"/>
    <property type="match status" value="1"/>
</dbReference>
<feature type="domain" description="DNA polymerase helix-hairpin-helix motif" evidence="11">
    <location>
        <begin position="694"/>
        <end position="780"/>
    </location>
</feature>
<feature type="domain" description="OB" evidence="8">
    <location>
        <begin position="885"/>
        <end position="949"/>
    </location>
</feature>
<evidence type="ECO:0000256" key="2">
    <source>
        <dbReference type="ARBA" id="ARBA00012417"/>
    </source>
</evidence>
<keyword evidence="6" id="KW-0239">DNA-directed DNA polymerase</keyword>
<dbReference type="InterPro" id="IPR004365">
    <property type="entry name" value="NA-bd_OB_tRNA"/>
</dbReference>
<feature type="non-terminal residue" evidence="13">
    <location>
        <position position="1"/>
    </location>
</feature>
<dbReference type="GO" id="GO:0003676">
    <property type="term" value="F:nucleic acid binding"/>
    <property type="evidence" value="ECO:0007669"/>
    <property type="project" value="InterPro"/>
</dbReference>
<dbReference type="PANTHER" id="PTHR32294:SF0">
    <property type="entry name" value="DNA POLYMERASE III SUBUNIT ALPHA"/>
    <property type="match status" value="1"/>
</dbReference>
<comment type="subcellular location">
    <subcellularLocation>
        <location evidence="1">Cytoplasm</location>
    </subcellularLocation>
</comment>
<evidence type="ECO:0000313" key="13">
    <source>
        <dbReference type="EMBL" id="OGK48181.1"/>
    </source>
</evidence>
<dbReference type="InterPro" id="IPR011708">
    <property type="entry name" value="DNA_pol3_alpha_NTPase_dom"/>
</dbReference>
<evidence type="ECO:0000313" key="14">
    <source>
        <dbReference type="Proteomes" id="UP000177141"/>
    </source>
</evidence>
<evidence type="ECO:0000259" key="12">
    <source>
        <dbReference type="Pfam" id="PF17657"/>
    </source>
</evidence>
<feature type="domain" description="PHP" evidence="9">
    <location>
        <begin position="1"/>
        <end position="58"/>
    </location>
</feature>
<dbReference type="NCBIfam" id="NF004226">
    <property type="entry name" value="PRK05673.1"/>
    <property type="match status" value="1"/>
</dbReference>
<dbReference type="Gene3D" id="3.20.20.140">
    <property type="entry name" value="Metal-dependent hydrolases"/>
    <property type="match status" value="1"/>
</dbReference>
<dbReference type="EMBL" id="MGAL01000019">
    <property type="protein sequence ID" value="OGK48181.1"/>
    <property type="molecule type" value="Genomic_DNA"/>
</dbReference>
<dbReference type="InterPro" id="IPR004805">
    <property type="entry name" value="DnaE2/DnaE/PolC"/>
</dbReference>
<dbReference type="PANTHER" id="PTHR32294">
    <property type="entry name" value="DNA POLYMERASE III SUBUNIT ALPHA"/>
    <property type="match status" value="1"/>
</dbReference>
<evidence type="ECO:0000256" key="5">
    <source>
        <dbReference type="ARBA" id="ARBA00022705"/>
    </source>
</evidence>
<dbReference type="Pfam" id="PF14579">
    <property type="entry name" value="HHH_6"/>
    <property type="match status" value="1"/>
</dbReference>
<dbReference type="GO" id="GO:0008408">
    <property type="term" value="F:3'-5' exonuclease activity"/>
    <property type="evidence" value="ECO:0007669"/>
    <property type="project" value="InterPro"/>
</dbReference>
<dbReference type="Gene3D" id="1.10.150.870">
    <property type="match status" value="1"/>
</dbReference>
<dbReference type="GO" id="GO:0005737">
    <property type="term" value="C:cytoplasm"/>
    <property type="evidence" value="ECO:0007669"/>
    <property type="project" value="UniProtKB-SubCell"/>
</dbReference>
<keyword evidence="5" id="KW-0235">DNA replication</keyword>
<dbReference type="InterPro" id="IPR016195">
    <property type="entry name" value="Pol/histidinol_Pase-like"/>
</dbReference>
<dbReference type="InterPro" id="IPR004013">
    <property type="entry name" value="PHP_dom"/>
</dbReference>
<dbReference type="InterPro" id="IPR029460">
    <property type="entry name" value="DNAPol_HHH"/>
</dbReference>
<dbReference type="Gene3D" id="1.10.10.1600">
    <property type="entry name" value="Bacterial DNA polymerase III alpha subunit, thumb domain"/>
    <property type="match status" value="1"/>
</dbReference>
<comment type="caution">
    <text evidence="13">The sequence shown here is derived from an EMBL/GenBank/DDBJ whole genome shotgun (WGS) entry which is preliminary data.</text>
</comment>
<evidence type="ECO:0000256" key="4">
    <source>
        <dbReference type="ARBA" id="ARBA00022695"/>
    </source>
</evidence>
<dbReference type="InterPro" id="IPR041931">
    <property type="entry name" value="DNA_pol3_alpha_thumb_dom"/>
</dbReference>
<feature type="domain" description="DNA polymerase III alpha subunit finger" evidence="12">
    <location>
        <begin position="451"/>
        <end position="614"/>
    </location>
</feature>
<dbReference type="InterPro" id="IPR040982">
    <property type="entry name" value="DNA_pol3_finger"/>
</dbReference>
<dbReference type="AlphaFoldDB" id="A0A1F7IXX1"/>
<evidence type="ECO:0000256" key="3">
    <source>
        <dbReference type="ARBA" id="ARBA00022679"/>
    </source>
</evidence>
<comment type="catalytic activity">
    <reaction evidence="7">
        <text>DNA(n) + a 2'-deoxyribonucleoside 5'-triphosphate = DNA(n+1) + diphosphate</text>
        <dbReference type="Rhea" id="RHEA:22508"/>
        <dbReference type="Rhea" id="RHEA-COMP:17339"/>
        <dbReference type="Rhea" id="RHEA-COMP:17340"/>
        <dbReference type="ChEBI" id="CHEBI:33019"/>
        <dbReference type="ChEBI" id="CHEBI:61560"/>
        <dbReference type="ChEBI" id="CHEBI:173112"/>
        <dbReference type="EC" id="2.7.7.7"/>
    </reaction>
</comment>
<dbReference type="SUPFAM" id="SSF89550">
    <property type="entry name" value="PHP domain-like"/>
    <property type="match status" value="1"/>
</dbReference>
<dbReference type="EC" id="2.7.7.7" evidence="2"/>
<dbReference type="Pfam" id="PF17657">
    <property type="entry name" value="DNA_pol3_finger"/>
    <property type="match status" value="1"/>
</dbReference>
<sequence length="960" mass="109411">VDWELLKKYSDGLIATSGCMSAEVPSHLMDNQQNKAEEALKKYLEIFEDNFYIELQRHPQIETQESLNQKLVKLSRKFGVPLVATNDVHYLEKTDAYAQEILLCIQTQRTIIEKNRPLSMLDVPDYYFKSPKEMKSAFLDYPEAIENTLKIAEKCNLEIPYGKLILPKFDAPKGMNTKEYLTKLVTEKKNRVKNASNDQIDERLNYELDIIKNKGYANYFLFIQDIVNWAKDNGIAVGPGRGSAAGSLVAYVLRITDVNPFEHKIPFERFLNPGRPTPPDIDIDFSDKRREEVIKYISERYGKENVAQIITFGTMEARLAVRDVARALGQSYAQGDRIAKMIPLGKQGFQMRIDRALKESSALNLAYNSEEEVKKVIDIAKRVESLPRHFSVHAAGVVIADKPLIEYVPLQRDNKEGRIITQYDMYSLDLNAVSENKAVGLVKADILGLRNLSILEEAIAFVEKFRNIKIDIHDVPLDDKKTYELISRGETVGVFQLESAGMQRLAKDLQPTKLSDITAMVALYRPGPMDLIPNFISSKKNSKKIKYLHQNLKPILEESYGVIVYQEQCMEIANKFAGFTMVEADLLRMAMGKKKKSLMASGRKKFIDGSMKNGYSRKIATDLFDQIEKFSAYGFNKPHSVSYALIAYWTAYMKSNYTVEFMTALMTAELQGVAGPMREVKMSMALEESKRLDINVLPPNINKSEHDFSIENNSIRFGLSAIKNVGAAAIDSILSSRKDGGKFKGFRDFLMKVDLRRVNKKTVESLIKTGAFDDFFNRATLLMYYPQLVKEIASVKLNIEDGQFALFGGQDKKAYEKDNFKEAAELDEDKLIEFEKEVIGFLITKNPLEKHRKIIDQKVNKHIGDISEKDIDKNYIFSGLITQFKVIKTKKNNFEMAFMHVNDLTGAAEVIVFPRTYSQLKNLFKLNTVCLFVGKVTQREGQYNIILDKAVNLDLRQKHK</sequence>
<evidence type="ECO:0000259" key="9">
    <source>
        <dbReference type="Pfam" id="PF02811"/>
    </source>
</evidence>
<dbReference type="Pfam" id="PF07733">
    <property type="entry name" value="DNA_pol3_alpha"/>
    <property type="match status" value="1"/>
</dbReference>
<evidence type="ECO:0000256" key="6">
    <source>
        <dbReference type="ARBA" id="ARBA00022932"/>
    </source>
</evidence>
<evidence type="ECO:0000259" key="8">
    <source>
        <dbReference type="Pfam" id="PF01336"/>
    </source>
</evidence>
<dbReference type="GO" id="GO:0003887">
    <property type="term" value="F:DNA-directed DNA polymerase activity"/>
    <property type="evidence" value="ECO:0007669"/>
    <property type="project" value="UniProtKB-KW"/>
</dbReference>
<reference evidence="13 14" key="1">
    <citation type="journal article" date="2016" name="Nat. Commun.">
        <title>Thousands of microbial genomes shed light on interconnected biogeochemical processes in an aquifer system.</title>
        <authorList>
            <person name="Anantharaman K."/>
            <person name="Brown C.T."/>
            <person name="Hug L.A."/>
            <person name="Sharon I."/>
            <person name="Castelle C.J."/>
            <person name="Probst A.J."/>
            <person name="Thomas B.C."/>
            <person name="Singh A."/>
            <person name="Wilkins M.J."/>
            <person name="Karaoz U."/>
            <person name="Brodie E.L."/>
            <person name="Williams K.H."/>
            <person name="Hubbard S.S."/>
            <person name="Banfield J.F."/>
        </authorList>
    </citation>
    <scope>NUCLEOTIDE SEQUENCE [LARGE SCALE GENOMIC DNA]</scope>
</reference>
<proteinExistence type="predicted"/>
<keyword evidence="4" id="KW-0548">Nucleotidyltransferase</keyword>
<dbReference type="NCBIfam" id="TIGR00594">
    <property type="entry name" value="polc"/>
    <property type="match status" value="1"/>
</dbReference>
<evidence type="ECO:0000256" key="7">
    <source>
        <dbReference type="ARBA" id="ARBA00049244"/>
    </source>
</evidence>
<evidence type="ECO:0000256" key="1">
    <source>
        <dbReference type="ARBA" id="ARBA00004496"/>
    </source>
</evidence>
<keyword evidence="3" id="KW-0808">Transferase</keyword>
<feature type="domain" description="Bacterial DNA polymerase III alpha subunit NTPase" evidence="10">
    <location>
        <begin position="180"/>
        <end position="448"/>
    </location>
</feature>
<name>A0A1F7IXX1_9BACT</name>
<gene>
    <name evidence="13" type="ORF">A3A93_05595</name>
</gene>
<organism evidence="13 14">
    <name type="scientific">Candidatus Roizmanbacteria bacterium RIFCSPLOWO2_01_FULL_38_12</name>
    <dbReference type="NCBI Taxonomy" id="1802061"/>
    <lineage>
        <taxon>Bacteria</taxon>
        <taxon>Candidatus Roizmaniibacteriota</taxon>
    </lineage>
</organism>